<dbReference type="EMBL" id="VCEA01000001">
    <property type="protein sequence ID" value="KAB0356362.1"/>
    <property type="molecule type" value="Genomic_DNA"/>
</dbReference>
<gene>
    <name evidence="2" type="ORF">FD754_000518</name>
</gene>
<organism evidence="2 3">
    <name type="scientific">Muntiacus muntjak</name>
    <name type="common">Barking deer</name>
    <name type="synonym">Indian muntjac</name>
    <dbReference type="NCBI Taxonomy" id="9888"/>
    <lineage>
        <taxon>Eukaryota</taxon>
        <taxon>Metazoa</taxon>
        <taxon>Chordata</taxon>
        <taxon>Craniata</taxon>
        <taxon>Vertebrata</taxon>
        <taxon>Euteleostomi</taxon>
        <taxon>Mammalia</taxon>
        <taxon>Eutheria</taxon>
        <taxon>Laurasiatheria</taxon>
        <taxon>Artiodactyla</taxon>
        <taxon>Ruminantia</taxon>
        <taxon>Pecora</taxon>
        <taxon>Cervidae</taxon>
        <taxon>Muntiacinae</taxon>
        <taxon>Muntiacus</taxon>
    </lineage>
</organism>
<sequence>MLVAARPGNVSSFCTILTGVKFHKQSLVPAHPMAPPSPSTTSSNNNSSSSSNSGWDQLSKTNLYIRGLPPNTTDQDLVKLCQPWLVRIQRAF</sequence>
<dbReference type="InterPro" id="IPR035979">
    <property type="entry name" value="RBD_domain_sf"/>
</dbReference>
<feature type="compositionally biased region" description="Low complexity" evidence="1">
    <location>
        <begin position="39"/>
        <end position="53"/>
    </location>
</feature>
<dbReference type="Proteomes" id="UP000326458">
    <property type="component" value="Unassembled WGS sequence"/>
</dbReference>
<dbReference type="AlphaFoldDB" id="A0A5N3W468"/>
<evidence type="ECO:0008006" key="4">
    <source>
        <dbReference type="Google" id="ProtNLM"/>
    </source>
</evidence>
<feature type="region of interest" description="Disordered" evidence="1">
    <location>
        <begin position="28"/>
        <end position="56"/>
    </location>
</feature>
<evidence type="ECO:0000313" key="2">
    <source>
        <dbReference type="EMBL" id="KAB0356362.1"/>
    </source>
</evidence>
<protein>
    <recommendedName>
        <fullName evidence="4">RRM domain-containing protein</fullName>
    </recommendedName>
</protein>
<dbReference type="GO" id="GO:0003676">
    <property type="term" value="F:nucleic acid binding"/>
    <property type="evidence" value="ECO:0007669"/>
    <property type="project" value="InterPro"/>
</dbReference>
<dbReference type="Gene3D" id="3.30.70.330">
    <property type="match status" value="1"/>
</dbReference>
<accession>A0A5N3W468</accession>
<reference evidence="2 3" key="1">
    <citation type="submission" date="2019-06" db="EMBL/GenBank/DDBJ databases">
        <title>Discovery of a novel chromosome fission-fusion reversal in muntjac.</title>
        <authorList>
            <person name="Mudd A.B."/>
            <person name="Bredeson J.V."/>
            <person name="Baum R."/>
            <person name="Hockemeyer D."/>
            <person name="Rokhsar D.S."/>
        </authorList>
    </citation>
    <scope>NUCLEOTIDE SEQUENCE [LARGE SCALE GENOMIC DNA]</scope>
    <source>
        <strain evidence="2">UTSW_UCB_Mm</strain>
        <tissue evidence="2">Fibroblast cell line</tissue>
    </source>
</reference>
<proteinExistence type="predicted"/>
<comment type="caution">
    <text evidence="2">The sequence shown here is derived from an EMBL/GenBank/DDBJ whole genome shotgun (WGS) entry which is preliminary data.</text>
</comment>
<dbReference type="InterPro" id="IPR012677">
    <property type="entry name" value="Nucleotide-bd_a/b_plait_sf"/>
</dbReference>
<evidence type="ECO:0000256" key="1">
    <source>
        <dbReference type="SAM" id="MobiDB-lite"/>
    </source>
</evidence>
<keyword evidence="3" id="KW-1185">Reference proteome</keyword>
<evidence type="ECO:0000313" key="3">
    <source>
        <dbReference type="Proteomes" id="UP000326458"/>
    </source>
</evidence>
<dbReference type="SUPFAM" id="SSF54928">
    <property type="entry name" value="RNA-binding domain, RBD"/>
    <property type="match status" value="1"/>
</dbReference>
<name>A0A5N3W468_MUNMU</name>